<comment type="subcellular location">
    <subcellularLocation>
        <location evidence="1">Nucleus</location>
    </subcellularLocation>
</comment>
<feature type="compositionally biased region" description="Basic and acidic residues" evidence="6">
    <location>
        <begin position="811"/>
        <end position="829"/>
    </location>
</feature>
<evidence type="ECO:0000256" key="5">
    <source>
        <dbReference type="SAM" id="Coils"/>
    </source>
</evidence>
<dbReference type="GO" id="GO:0006364">
    <property type="term" value="P:rRNA processing"/>
    <property type="evidence" value="ECO:0007669"/>
    <property type="project" value="UniProtKB-KW"/>
</dbReference>
<name>W4I8H5_PLAFA</name>
<dbReference type="PANTHER" id="PTHR13026">
    <property type="entry name" value="NNP-1 PROTEIN NOVEL NUCLEAR PROTEIN 1 NOP52"/>
    <property type="match status" value="1"/>
</dbReference>
<dbReference type="EMBL" id="KI926126">
    <property type="protein sequence ID" value="ETW39677.1"/>
    <property type="molecule type" value="Genomic_DNA"/>
</dbReference>
<evidence type="ECO:0000313" key="7">
    <source>
        <dbReference type="EMBL" id="ETW39677.1"/>
    </source>
</evidence>
<evidence type="ECO:0000256" key="6">
    <source>
        <dbReference type="SAM" id="MobiDB-lite"/>
    </source>
</evidence>
<dbReference type="InterPro" id="IPR010301">
    <property type="entry name" value="RRP1"/>
</dbReference>
<dbReference type="PANTHER" id="PTHR13026:SF0">
    <property type="entry name" value="RIBOSOMAL RNA PROCESSING 1B"/>
    <property type="match status" value="1"/>
</dbReference>
<reference evidence="7 8" key="2">
    <citation type="submission" date="2013-02" db="EMBL/GenBank/DDBJ databases">
        <title>The Genome Sequence of Plasmodium falciparum NF135/5.C10.</title>
        <authorList>
            <consortium name="The Broad Institute Genome Sequencing Platform"/>
            <consortium name="The Broad Institute Genome Sequencing Center for Infectious Disease"/>
            <person name="Neafsey D."/>
            <person name="Cheeseman I."/>
            <person name="Volkman S."/>
            <person name="Adams J."/>
            <person name="Walker B."/>
            <person name="Young S.K."/>
            <person name="Zeng Q."/>
            <person name="Gargeya S."/>
            <person name="Fitzgerald M."/>
            <person name="Haas B."/>
            <person name="Abouelleil A."/>
            <person name="Alvarado L."/>
            <person name="Arachchi H.M."/>
            <person name="Berlin A.M."/>
            <person name="Chapman S.B."/>
            <person name="Dewar J."/>
            <person name="Goldberg J."/>
            <person name="Griggs A."/>
            <person name="Gujja S."/>
            <person name="Hansen M."/>
            <person name="Howarth C."/>
            <person name="Imamovic A."/>
            <person name="Larimer J."/>
            <person name="McCowan C."/>
            <person name="Murphy C."/>
            <person name="Neiman D."/>
            <person name="Pearson M."/>
            <person name="Priest M."/>
            <person name="Roberts A."/>
            <person name="Saif S."/>
            <person name="Shea T."/>
            <person name="Sisk P."/>
            <person name="Sykes S."/>
            <person name="Wortman J."/>
            <person name="Nusbaum C."/>
            <person name="Birren B."/>
        </authorList>
    </citation>
    <scope>NUCLEOTIDE SEQUENCE [LARGE SCALE GENOMIC DNA]</scope>
    <source>
        <strain evidence="7 8">NF135/5.C10</strain>
    </source>
</reference>
<proteinExistence type="inferred from homology"/>
<evidence type="ECO:0000256" key="3">
    <source>
        <dbReference type="ARBA" id="ARBA00022552"/>
    </source>
</evidence>
<dbReference type="Proteomes" id="UP000019114">
    <property type="component" value="Unassembled WGS sequence"/>
</dbReference>
<protein>
    <submittedName>
        <fullName evidence="7">Uncharacterized protein</fullName>
    </submittedName>
</protein>
<dbReference type="GO" id="GO:0005634">
    <property type="term" value="C:nucleus"/>
    <property type="evidence" value="ECO:0007669"/>
    <property type="project" value="UniProtKB-SubCell"/>
</dbReference>
<evidence type="ECO:0000256" key="2">
    <source>
        <dbReference type="ARBA" id="ARBA00006374"/>
    </source>
</evidence>
<feature type="coiled-coil region" evidence="5">
    <location>
        <begin position="1529"/>
        <end position="1556"/>
    </location>
</feature>
<dbReference type="GO" id="GO:0030688">
    <property type="term" value="C:preribosome, small subunit precursor"/>
    <property type="evidence" value="ECO:0007669"/>
    <property type="project" value="InterPro"/>
</dbReference>
<evidence type="ECO:0000256" key="1">
    <source>
        <dbReference type="ARBA" id="ARBA00004123"/>
    </source>
</evidence>
<accession>W4I8H5</accession>
<sequence length="2364" mass="286821">MLCFDKEDELKICKRFNIENDTNVNKVKNNANDNFLKDINSLVDKYDEIIYINTNFSFVTLYALKYDHVNNFGYHNKVFLSSIDNTIYIISNNYKYVYAYNVENKNGIVILDYDKKAHSLNINEISEEDTSESENEYYEYITYIKKTYKKKRRLQKNISIKLITMLYLPISSNCLMVTKNNILFFSQETDKIFISDSVQNILHKNAQKKNNPDNKMNKLVINTKIVSFRSITCNTNIKTSKVYKKKKKLNSTRNNTVFNELSNLKKKQVKTKSHTDKNKFIFKNHSKKKYLNDKLFHENMNNKIINSENIFQCCNKIKNKERKNYNNVNGFTKKCNNKCSKKANDFNPLYLYSINKENHLYDFILNYEYSDDEKKKKYIYENGINIQGISKVEFNLHNDYFSFNKYEHKKLSTTYVENDINDKDKSNRLNNLIIKDILKHNNIQRYYIKMSFIFNDFKLCYTKMQDTNFYYLNVKNILYLNDSYSMNKMFNYNSNYYTNNLCKKVYIGINNIQILDTNVNNYNINDLEKNIVRIKQIDTPFKFIKKCYFNFSNTYMLIIYKSLCIYNIQKKVFSYFVDDYMKYFYHNYPTGWLYDDVFFVTCLHNKYDEYNFKHFKKKNDYNVFNGSNLYNEQMQHKESAYFQFLNIKYESKEDMGDHVELAAEGKENYDYMEDNDDDGNNIYITNKKEVDDNDKNITNKDHVHILQTNSNMNEKTKRENDSVYEKQNNSTFNKNNYSNKNYNVDLKIMNYLFNFNHNERDTYSKSFEEYFNINKINIYTKPFSIFYHHLFLRKDNNVFLPHFRKQNVNNENEKSKTKRFEKEKHNEEKKSINDESITWVNRNDNENNSVHDKNNTYNICYINNRINYNIEKNIYDYIEDDLSKLSFHKENVNNKYTKRQKKEEMKNEFFKKMNNCFDTYKNNISFVKDERDENHLKESSAKYEDILNKNNFYYVIYIYNINNVLKFTNYIYSIKFLYRPILTHVYYNNKTMDNLENKKQHISSERYLIVLDAFYNLLCFRITYKNNSVLSEESFNVHNIFVLPLNKDNNFIEPRSFYSIFDIYHYVFVNYDNSVYFLNIYKDNKSTNHNHKNNKNDNDNNNNNNNNINCYYNNYNFNFQFTPIFYYLIDNLQIVKDHKISCYYSLPTPIKYMWPSPFFYIYLFYHYCIYVIYHMNKLKNKNQFKKNHSCFPLFVSKENLKDNTFLLKQRNINFMSIQKNKKNMKNNKFCNNSNNNTTCNKTSYEAYQEQSTFLDSHYPNPFNEYEKYDKHYYELENILKNKLNEHSLNYQSLLKMKRFISMNDMENNNWIQSKNDIIMSYITKHFYSFFEYIFINDNINIKYFNNHLIEQMIKNDKQQISNNANYNIVLEKMFAWLFYYIINIDDNKIRKINKRVNKICKYNFFSIIEEIENQNQACYIYFTSKSNINVLSISKSHNKYFFMENLKKHFPFLHSNYFNSDLLIYRHMKLKKYGDEKNCHLYDTLHNMGVFIHTVCNQVFSIGTKYLNNQMIEEDINMIYSYKKKDIKENDADDDVREKKKNYKNIEEQKIDEEKKKYIKTHDNYDIQEHSHCSETSYDKINFKITNYINIILLKFIKLYSSIYSYSTKMYQPIYDNKVQKRKIRYIIINLISKYIRNNLFVINMLDMVLYESINRLNHLYICAYKLVYNFLINLNKNIAFYNLVIGNNNKTRKQATMDITIILLYSLFMSNSYKEKNKEILESLICQNILDMKDNGHSDLLHNNKIFENVKEEQNIENGTSHNIQDKTKSGIDKLFINNFFNYINNHSLNENKSNCIHNIDKSKIDLLKNKNVSDEDIYHMNIYLLLLKEYETNTEDTNLIINGDNFDITSDYVFKINCNIYYIALYLLCILKKKDVFHLYTLLKILKYYCKSHISEVVINTIRKMDPYITAILIYCIGNYIPHDFMKLCLKNERFNISSLYMINIQNYIGIYDIRKYYCIYFLYLSLKYNIMSSQGLLHYLSILFYSLFKNNNKNDFFHWNYYDLNVDTSINALIPNRLNNSDNYFYFLICANNINNMLSRQIIDIGNLKFLFQNNNTNVTIERNERNERNDRIKIEGNTKRNYENNTNNYIFEVTDLEENNEYDKNELQGYNNDMYNIDINLKSFNYKNFTMNKIMYEFLYNKDIIRIFKKNVHMFNEMYTCNLSLFCTTYFKQNKLDDKEKVNKNDDNIDDANLDYEEIKSIYMKFIILIQNIIRYYIYNMLWFELYYFITNLKIDVLSFFSQSYIFKSNLFPNIFWGICPIDVFQEGRNKEHFYFVITECRRNKWEQLHKNDQENKGTFDERHSDIKHKGHNYHKNEEDEMNKRSNTKINIEETEKKKKKIYRTKNVNTMSLIIIRRKI</sequence>
<keyword evidence="4" id="KW-0539">Nucleus</keyword>
<feature type="coiled-coil region" evidence="5">
    <location>
        <begin position="2083"/>
        <end position="2117"/>
    </location>
</feature>
<organism evidence="7 8">
    <name type="scientific">Plasmodium falciparum NF135/5.C10</name>
    <dbReference type="NCBI Taxonomy" id="1036726"/>
    <lineage>
        <taxon>Eukaryota</taxon>
        <taxon>Sar</taxon>
        <taxon>Alveolata</taxon>
        <taxon>Apicomplexa</taxon>
        <taxon>Aconoidasida</taxon>
        <taxon>Haemosporida</taxon>
        <taxon>Plasmodiidae</taxon>
        <taxon>Plasmodium</taxon>
        <taxon>Plasmodium (Laverania)</taxon>
    </lineage>
</organism>
<gene>
    <name evidence="7" type="ORF">PFNF135_05706</name>
</gene>
<evidence type="ECO:0000256" key="4">
    <source>
        <dbReference type="ARBA" id="ARBA00023242"/>
    </source>
</evidence>
<keyword evidence="3" id="KW-0698">rRNA processing</keyword>
<feature type="region of interest" description="Disordered" evidence="6">
    <location>
        <begin position="809"/>
        <end position="829"/>
    </location>
</feature>
<reference evidence="7 8" key="1">
    <citation type="submission" date="2013-02" db="EMBL/GenBank/DDBJ databases">
        <title>The Genome Annotation of Plasmodium falciparum NF135/5.C10.</title>
        <authorList>
            <consortium name="The Broad Institute Genome Sequencing Platform"/>
            <consortium name="The Broad Institute Genome Sequencing Center for Infectious Disease"/>
            <person name="Neafsey D."/>
            <person name="Hoffman S."/>
            <person name="Volkman S."/>
            <person name="Rosenthal P."/>
            <person name="Walker B."/>
            <person name="Young S.K."/>
            <person name="Zeng Q."/>
            <person name="Gargeya S."/>
            <person name="Fitzgerald M."/>
            <person name="Haas B."/>
            <person name="Abouelleil A."/>
            <person name="Allen A.W."/>
            <person name="Alvarado L."/>
            <person name="Arachchi H.M."/>
            <person name="Berlin A.M."/>
            <person name="Chapman S.B."/>
            <person name="Gainer-Dewar J."/>
            <person name="Goldberg J."/>
            <person name="Griggs A."/>
            <person name="Gujja S."/>
            <person name="Hansen M."/>
            <person name="Howarth C."/>
            <person name="Imamovic A."/>
            <person name="Ireland A."/>
            <person name="Larimer J."/>
            <person name="McCowan C."/>
            <person name="Murphy C."/>
            <person name="Pearson M."/>
            <person name="Poon T.W."/>
            <person name="Priest M."/>
            <person name="Roberts A."/>
            <person name="Saif S."/>
            <person name="Shea T."/>
            <person name="Sisk P."/>
            <person name="Sykes S."/>
            <person name="Wortman J."/>
            <person name="Nusbaum C."/>
            <person name="Birren B."/>
        </authorList>
    </citation>
    <scope>NUCLEOTIDE SEQUENCE [LARGE SCALE GENOMIC DNA]</scope>
    <source>
        <strain evidence="7 8">NF135/5.C10</strain>
    </source>
</reference>
<evidence type="ECO:0000313" key="8">
    <source>
        <dbReference type="Proteomes" id="UP000019114"/>
    </source>
</evidence>
<keyword evidence="5" id="KW-0175">Coiled coil</keyword>
<dbReference type="OrthoDB" id="377511at2759"/>
<comment type="similarity">
    <text evidence="2">Belongs to the RRP1 family.</text>
</comment>